<organism evidence="1 2">
    <name type="scientific">Sporomusa sphaeroides DSM 2875</name>
    <dbReference type="NCBI Taxonomy" id="1337886"/>
    <lineage>
        <taxon>Bacteria</taxon>
        <taxon>Bacillati</taxon>
        <taxon>Bacillota</taxon>
        <taxon>Negativicutes</taxon>
        <taxon>Selenomonadales</taxon>
        <taxon>Sporomusaceae</taxon>
        <taxon>Sporomusa</taxon>
    </lineage>
</organism>
<name>A0ABP2C3H5_9FIRM</name>
<evidence type="ECO:0000313" key="2">
    <source>
        <dbReference type="Proteomes" id="UP000245702"/>
    </source>
</evidence>
<keyword evidence="2" id="KW-1185">Reference proteome</keyword>
<sequence>MSFRFNLLIIFVIALRLLAVAQQAETFYLERPTVLITKVIADSKTNQRSYI</sequence>
<reference evidence="1 2" key="1">
    <citation type="submission" date="2016-01" db="EMBL/GenBank/DDBJ databases">
        <authorList>
            <person name="Brown R."/>
        </authorList>
    </citation>
    <scope>NUCLEOTIDE SEQUENCE [LARGE SCALE GENOMIC DNA]</scope>
    <source>
        <strain evidence="1">Sporomusa sphaeroides DSM 2875</strain>
    </source>
</reference>
<accession>A0ABP2C3H5</accession>
<proteinExistence type="predicted"/>
<evidence type="ECO:0000313" key="1">
    <source>
        <dbReference type="EMBL" id="CVK18272.1"/>
    </source>
</evidence>
<dbReference type="EMBL" id="FCOW01000003">
    <property type="protein sequence ID" value="CVK18272.1"/>
    <property type="molecule type" value="Genomic_DNA"/>
</dbReference>
<protein>
    <submittedName>
        <fullName evidence="1">Uncharacterized protein</fullName>
    </submittedName>
</protein>
<dbReference type="Proteomes" id="UP000245702">
    <property type="component" value="Unassembled WGS sequence"/>
</dbReference>
<comment type="caution">
    <text evidence="1">The sequence shown here is derived from an EMBL/GenBank/DDBJ whole genome shotgun (WGS) entry which is preliminary data.</text>
</comment>
<gene>
    <name evidence="1" type="ORF">SSPH_00909</name>
</gene>